<reference evidence="1 2" key="1">
    <citation type="submission" date="2020-10" db="EMBL/GenBank/DDBJ databases">
        <title>ChiBAC.</title>
        <authorList>
            <person name="Zenner C."/>
            <person name="Hitch T.C.A."/>
            <person name="Clavel T."/>
        </authorList>
    </citation>
    <scope>NUCLEOTIDE SEQUENCE [LARGE SCALE GENOMIC DNA]</scope>
    <source>
        <strain evidence="1 2">DSM 108991</strain>
    </source>
</reference>
<evidence type="ECO:0000313" key="1">
    <source>
        <dbReference type="EMBL" id="MBE5063976.1"/>
    </source>
</evidence>
<proteinExistence type="predicted"/>
<keyword evidence="2" id="KW-1185">Reference proteome</keyword>
<dbReference type="RefSeq" id="WP_226395385.1">
    <property type="nucleotide sequence ID" value="NZ_JADCKL010000012.1"/>
</dbReference>
<gene>
    <name evidence="1" type="ORF">INF30_12000</name>
</gene>
<protein>
    <submittedName>
        <fullName evidence="1">Uncharacterized protein</fullName>
    </submittedName>
</protein>
<comment type="caution">
    <text evidence="1">The sequence shown here is derived from an EMBL/GenBank/DDBJ whole genome shotgun (WGS) entry which is preliminary data.</text>
</comment>
<name>A0ABR9RLY9_9FIRM</name>
<organism evidence="1 2">
    <name type="scientific">Claveliimonas monacensis</name>
    <dbReference type="NCBI Taxonomy" id="2779351"/>
    <lineage>
        <taxon>Bacteria</taxon>
        <taxon>Bacillati</taxon>
        <taxon>Bacillota</taxon>
        <taxon>Clostridia</taxon>
        <taxon>Lachnospirales</taxon>
        <taxon>Lachnospiraceae</taxon>
        <taxon>Claveliimonas</taxon>
    </lineage>
</organism>
<sequence length="108" mass="12722">MGKSNPYRFSLGFDPQDPDHRKVADLLNSLGHRKTRFVVKAILAYCSEDTNQKTNTDYKSDLFYKDEESVKQERVIRFDEEVQVDEEDLSMIQKNRDLLKYLEGEENV</sequence>
<accession>A0ABR9RLY9</accession>
<evidence type="ECO:0000313" key="2">
    <source>
        <dbReference type="Proteomes" id="UP000758652"/>
    </source>
</evidence>
<dbReference type="Proteomes" id="UP000758652">
    <property type="component" value="Unassembled WGS sequence"/>
</dbReference>
<dbReference type="EMBL" id="JADCKL010000012">
    <property type="protein sequence ID" value="MBE5063976.1"/>
    <property type="molecule type" value="Genomic_DNA"/>
</dbReference>